<dbReference type="PROSITE" id="PS51257">
    <property type="entry name" value="PROKAR_LIPOPROTEIN"/>
    <property type="match status" value="1"/>
</dbReference>
<dbReference type="Pfam" id="PF00931">
    <property type="entry name" value="NB-ARC"/>
    <property type="match status" value="1"/>
</dbReference>
<dbReference type="Gene3D" id="1.25.40.10">
    <property type="entry name" value="Tetratricopeptide repeat domain"/>
    <property type="match status" value="1"/>
</dbReference>
<dbReference type="GO" id="GO:0043531">
    <property type="term" value="F:ADP binding"/>
    <property type="evidence" value="ECO:0007669"/>
    <property type="project" value="InterPro"/>
</dbReference>
<dbReference type="Gene3D" id="3.40.50.300">
    <property type="entry name" value="P-loop containing nucleotide triphosphate hydrolases"/>
    <property type="match status" value="1"/>
</dbReference>
<dbReference type="AlphaFoldDB" id="A0AAT9G6R9"/>
<reference evidence="2" key="1">
    <citation type="submission" date="2024-01" db="EMBL/GenBank/DDBJ databases">
        <title>Sequencing the genomes of a sandfly, Sergentomyia squamirostris, and its two endosymbionts.</title>
        <authorList>
            <person name="Itokawa K."/>
            <person name="Sanjoba C."/>
        </authorList>
    </citation>
    <scope>NUCLEOTIDE SEQUENCE</scope>
    <source>
        <strain evidence="2">RiSSQ</strain>
    </source>
</reference>
<feature type="domain" description="NB-ARC" evidence="1">
    <location>
        <begin position="38"/>
        <end position="145"/>
    </location>
</feature>
<sequence length="769" mass="89294">MRNFILLLFIVVISACEAYAVLLFNKEEPVYYFVDHEEQINNIRKLLIRDKIVGITGISGIGKSEIARKYAQKYQQDYDIIAFLDASIDLIPQFVLLLKEINQKICSKTGCFISESTGSVKQNLMTYLKPQGRWLLIFDNLHINENNKIKDIIDWHHNGHIMICSQDSQYLLPRISVPYLQEKDIFMAINKLIDERSEEFKKDLACNLKGYPTNIIGHSAIFLQSNNHMTIKEYINYIRKHDNKLNAHLSIVLNEITSEAKTLLYYMALLNNQKIGNNLLEHLVDDKEKLSDLIDEIVRFGLIEQISNNRNKKVFRMHDAVKYEILNIYDLATNKKTIDKLLIKIQHLMSGEMVNQFYLIMQDNTFKSNVEVLLANADKYNSNIYTSMVLHNSLLGYYLRSREPYNAKKMVSWFKEHEHKLIWQNMTELEQVAYSRYLGRIGRYEYFVVNHHSDIAMQYLVKAKNAINSLPNNEVAKSSIYYEMFQVQVFTGQIKEAEDNLHIIQNIMLNNKNFIHKASMIDYGMARILLTQGKYQQALLAIIDMISKEKAQLNKSRILAQISDVELRQENAWLAPIYTLQAEILNNMQKFEEAYAITNDVYTKIMSSDLNEIKDITSTTIAYCLTELSKSELGLKRQNDAWKHIVKAVDILIQDQDRNNRENELENSIDIFLANALVVKANILSTLGKAEEAMINYRLAKNIYWNIFNIKNIGNMDNVSYAFSQAAKTATKLTNKSDRHIQCTYFYSLLLTYFGSDHPRSKKLYGVCP</sequence>
<dbReference type="InterPro" id="IPR002182">
    <property type="entry name" value="NB-ARC"/>
</dbReference>
<dbReference type="EMBL" id="AP029170">
    <property type="protein sequence ID" value="BFD45477.1"/>
    <property type="molecule type" value="Genomic_DNA"/>
</dbReference>
<accession>A0AAT9G6R9</accession>
<dbReference type="SUPFAM" id="SSF52540">
    <property type="entry name" value="P-loop containing nucleoside triphosphate hydrolases"/>
    <property type="match status" value="1"/>
</dbReference>
<evidence type="ECO:0000313" key="2">
    <source>
        <dbReference type="EMBL" id="BFD45477.1"/>
    </source>
</evidence>
<proteinExistence type="predicted"/>
<dbReference type="InterPro" id="IPR011990">
    <property type="entry name" value="TPR-like_helical_dom_sf"/>
</dbReference>
<name>A0AAT9G6R9_9RICK</name>
<dbReference type="SUPFAM" id="SSF48452">
    <property type="entry name" value="TPR-like"/>
    <property type="match status" value="1"/>
</dbReference>
<gene>
    <name evidence="2" type="ORF">DMENIID0002_01230</name>
</gene>
<dbReference type="InterPro" id="IPR027417">
    <property type="entry name" value="P-loop_NTPase"/>
</dbReference>
<evidence type="ECO:0000259" key="1">
    <source>
        <dbReference type="Pfam" id="PF00931"/>
    </source>
</evidence>
<protein>
    <recommendedName>
        <fullName evidence="1">NB-ARC domain-containing protein</fullName>
    </recommendedName>
</protein>
<organism evidence="2">
    <name type="scientific">Candidatus Tisiphia endosymbiont of Sergentomyia squamirostris</name>
    <dbReference type="NCBI Taxonomy" id="3113639"/>
    <lineage>
        <taxon>Bacteria</taxon>
        <taxon>Pseudomonadati</taxon>
        <taxon>Pseudomonadota</taxon>
        <taxon>Alphaproteobacteria</taxon>
        <taxon>Rickettsiales</taxon>
        <taxon>Rickettsiaceae</taxon>
        <taxon>Rickettsieae</taxon>
        <taxon>Candidatus Tisiphia</taxon>
    </lineage>
</organism>